<dbReference type="EMBL" id="BAED01000012">
    <property type="protein sequence ID" value="GAB04113.1"/>
    <property type="molecule type" value="Genomic_DNA"/>
</dbReference>
<sequence length="203" mass="22084">MSDPVPRLGTMNEEIDMPPGPDHPEDITGYGVGKRHLMAMHLDQPIGTLTPAQVAFALGNDPDLIMDSIDHEEEQSGMAAADAAHARRSGDEYAAERDLAESRSWANSAQTKREALNWLTAQAGTPFVEFAFDNEMRAVRLAAWAVADAYQACFADECDENPADCPTHGGLVAARKLAEESETDRLRSRFLDAFHASAAKRTA</sequence>
<name>G7GKI8_9ACTN</name>
<reference evidence="3 4" key="1">
    <citation type="submission" date="2011-11" db="EMBL/GenBank/DDBJ databases">
        <title>Whole genome shotgun sequence of Gordonia amarae NBRC 15530.</title>
        <authorList>
            <person name="Takarada H."/>
            <person name="Hosoyama A."/>
            <person name="Tsuchikane K."/>
            <person name="Katsumata H."/>
            <person name="Yamazaki S."/>
            <person name="Fujita N."/>
        </authorList>
    </citation>
    <scope>NUCLEOTIDE SEQUENCE [LARGE SCALE GENOMIC DNA]</scope>
    <source>
        <strain evidence="3 4">NBRC 15530</strain>
    </source>
</reference>
<feature type="region of interest" description="Disordered" evidence="1">
    <location>
        <begin position="1"/>
        <end position="23"/>
    </location>
</feature>
<dbReference type="AlphaFoldDB" id="G7GKI8"/>
<dbReference type="Pfam" id="PF22554">
    <property type="entry name" value="Chap-C"/>
    <property type="match status" value="1"/>
</dbReference>
<proteinExistence type="predicted"/>
<evidence type="ECO:0000313" key="3">
    <source>
        <dbReference type="EMBL" id="GAB04113.1"/>
    </source>
</evidence>
<dbReference type="STRING" id="1075090.GOAMR_12_00400"/>
<evidence type="ECO:0000256" key="1">
    <source>
        <dbReference type="SAM" id="MobiDB-lite"/>
    </source>
</evidence>
<feature type="region of interest" description="Disordered" evidence="1">
    <location>
        <begin position="73"/>
        <end position="93"/>
    </location>
</feature>
<protein>
    <recommendedName>
        <fullName evidence="2">TY-Chap C-terminal domain-containing protein</fullName>
    </recommendedName>
</protein>
<keyword evidence="4" id="KW-1185">Reference proteome</keyword>
<accession>G7GKI8</accession>
<feature type="domain" description="TY-Chap C-terminal" evidence="2">
    <location>
        <begin position="35"/>
        <end position="118"/>
    </location>
</feature>
<dbReference type="InterPro" id="IPR054342">
    <property type="entry name" value="TY-Chap_C"/>
</dbReference>
<gene>
    <name evidence="3" type="ORF">GOAMR_12_00400</name>
</gene>
<dbReference type="Proteomes" id="UP000006023">
    <property type="component" value="Unassembled WGS sequence"/>
</dbReference>
<comment type="caution">
    <text evidence="3">The sequence shown here is derived from an EMBL/GenBank/DDBJ whole genome shotgun (WGS) entry which is preliminary data.</text>
</comment>
<evidence type="ECO:0000313" key="4">
    <source>
        <dbReference type="Proteomes" id="UP000006023"/>
    </source>
</evidence>
<organism evidence="3 4">
    <name type="scientific">Gordonia amarae NBRC 15530</name>
    <dbReference type="NCBI Taxonomy" id="1075090"/>
    <lineage>
        <taxon>Bacteria</taxon>
        <taxon>Bacillati</taxon>
        <taxon>Actinomycetota</taxon>
        <taxon>Actinomycetes</taxon>
        <taxon>Mycobacteriales</taxon>
        <taxon>Gordoniaceae</taxon>
        <taxon>Gordonia</taxon>
    </lineage>
</organism>
<feature type="compositionally biased region" description="Basic and acidic residues" evidence="1">
    <location>
        <begin position="84"/>
        <end position="93"/>
    </location>
</feature>
<evidence type="ECO:0000259" key="2">
    <source>
        <dbReference type="Pfam" id="PF22554"/>
    </source>
</evidence>